<evidence type="ECO:0000259" key="1">
    <source>
        <dbReference type="PROSITE" id="PS51677"/>
    </source>
</evidence>
<dbReference type="SUPFAM" id="SSF88713">
    <property type="entry name" value="Glycoside hydrolase/deacetylase"/>
    <property type="match status" value="1"/>
</dbReference>
<gene>
    <name evidence="2" type="ORF">C8259_23040</name>
</gene>
<dbReference type="InterPro" id="IPR002509">
    <property type="entry name" value="NODB_dom"/>
</dbReference>
<feature type="domain" description="NodB homology" evidence="1">
    <location>
        <begin position="45"/>
        <end position="231"/>
    </location>
</feature>
<dbReference type="Proteomes" id="UP000241647">
    <property type="component" value="Unassembled WGS sequence"/>
</dbReference>
<dbReference type="EMBL" id="PYHS01000013">
    <property type="protein sequence ID" value="PSR60466.1"/>
    <property type="molecule type" value="Genomic_DNA"/>
</dbReference>
<dbReference type="Pfam" id="PF01522">
    <property type="entry name" value="Polysacc_deac_1"/>
    <property type="match status" value="1"/>
</dbReference>
<proteinExistence type="predicted"/>
<accession>A0A2T2YY72</accession>
<name>A0A2T2YY72_9NOCA</name>
<dbReference type="PANTHER" id="PTHR10587">
    <property type="entry name" value="GLYCOSYL TRANSFERASE-RELATED"/>
    <property type="match status" value="1"/>
</dbReference>
<dbReference type="InterPro" id="IPR011330">
    <property type="entry name" value="Glyco_hydro/deAcase_b/a-brl"/>
</dbReference>
<evidence type="ECO:0000313" key="2">
    <source>
        <dbReference type="EMBL" id="PSR60466.1"/>
    </source>
</evidence>
<dbReference type="GO" id="GO:0005975">
    <property type="term" value="P:carbohydrate metabolic process"/>
    <property type="evidence" value="ECO:0007669"/>
    <property type="project" value="InterPro"/>
</dbReference>
<protein>
    <submittedName>
        <fullName evidence="2">Polysaccharide deacetylase family protein</fullName>
    </submittedName>
</protein>
<dbReference type="GO" id="GO:0016810">
    <property type="term" value="F:hydrolase activity, acting on carbon-nitrogen (but not peptide) bonds"/>
    <property type="evidence" value="ECO:0007669"/>
    <property type="project" value="InterPro"/>
</dbReference>
<dbReference type="InterPro" id="IPR050248">
    <property type="entry name" value="Polysacc_deacetylase_ArnD"/>
</dbReference>
<evidence type="ECO:0000313" key="3">
    <source>
        <dbReference type="Proteomes" id="UP000241647"/>
    </source>
</evidence>
<dbReference type="Gene3D" id="3.20.20.370">
    <property type="entry name" value="Glycoside hydrolase/deacetylase"/>
    <property type="match status" value="1"/>
</dbReference>
<reference evidence="2 3" key="1">
    <citation type="submission" date="2018-02" db="EMBL/GenBank/DDBJ databases">
        <title>8 Nocardia nova and 1 Nocardia cyriacigeorgica strain used for evolution to TMP-SMX.</title>
        <authorList>
            <person name="Mehta H."/>
            <person name="Weng J."/>
            <person name="Shamoo Y."/>
        </authorList>
    </citation>
    <scope>NUCLEOTIDE SEQUENCE [LARGE SCALE GENOMIC DNA]</scope>
    <source>
        <strain evidence="2 3">ATCC 33727</strain>
    </source>
</reference>
<comment type="caution">
    <text evidence="2">The sequence shown here is derived from an EMBL/GenBank/DDBJ whole genome shotgun (WGS) entry which is preliminary data.</text>
</comment>
<sequence>MKSAVAQAMSAGAGAVMLNALPSVTAISTVRAHLTPRLSGYADTGTVALTFDDGPDPASTPAVLDALATAGVHATFFLLGSMLERAPALGARIVEEGHEVALHGWSHRCLLARGPVSTHRDIARAYGLIAETTRSRPLHYRPPYGILSAAALTTARRLEMTPVLWTACGKDWTRTATPDTVARRVIRELRPGGTILLHDSDCTSAPGSWRTTLEALPRILTECAERDLCVGSLAERTCNQGSEADSRAGS</sequence>
<dbReference type="CDD" id="cd10959">
    <property type="entry name" value="CE4_NodB_like_3"/>
    <property type="match status" value="1"/>
</dbReference>
<dbReference type="PROSITE" id="PS51677">
    <property type="entry name" value="NODB"/>
    <property type="match status" value="1"/>
</dbReference>
<organism evidence="2 3">
    <name type="scientific">Nocardia nova</name>
    <dbReference type="NCBI Taxonomy" id="37330"/>
    <lineage>
        <taxon>Bacteria</taxon>
        <taxon>Bacillati</taxon>
        <taxon>Actinomycetota</taxon>
        <taxon>Actinomycetes</taxon>
        <taxon>Mycobacteriales</taxon>
        <taxon>Nocardiaceae</taxon>
        <taxon>Nocardia</taxon>
    </lineage>
</organism>
<dbReference type="AlphaFoldDB" id="A0A2T2YY72"/>
<dbReference type="PANTHER" id="PTHR10587:SF137">
    <property type="entry name" value="4-DEOXY-4-FORMAMIDO-L-ARABINOSE-PHOSPHOUNDECAPRENOL DEFORMYLASE ARND-RELATED"/>
    <property type="match status" value="1"/>
</dbReference>
<dbReference type="RefSeq" id="WP_106958579.1">
    <property type="nucleotide sequence ID" value="NZ_PYHS01000013.1"/>
</dbReference>